<dbReference type="InterPro" id="IPR001610">
    <property type="entry name" value="PAC"/>
</dbReference>
<dbReference type="GO" id="GO:0000155">
    <property type="term" value="F:phosphorelay sensor kinase activity"/>
    <property type="evidence" value="ECO:0007669"/>
    <property type="project" value="InterPro"/>
</dbReference>
<dbReference type="PRINTS" id="PR00344">
    <property type="entry name" value="BCTRLSENSOR"/>
</dbReference>
<dbReference type="InterPro" id="IPR035965">
    <property type="entry name" value="PAS-like_dom_sf"/>
</dbReference>
<evidence type="ECO:0000259" key="9">
    <source>
        <dbReference type="PROSITE" id="PS50113"/>
    </source>
</evidence>
<dbReference type="SMART" id="SM00388">
    <property type="entry name" value="HisKA"/>
    <property type="match status" value="1"/>
</dbReference>
<dbReference type="SMART" id="SM00086">
    <property type="entry name" value="PAC"/>
    <property type="match status" value="1"/>
</dbReference>
<evidence type="ECO:0000259" key="7">
    <source>
        <dbReference type="PROSITE" id="PS50109"/>
    </source>
</evidence>
<dbReference type="InterPro" id="IPR004358">
    <property type="entry name" value="Sig_transdc_His_kin-like_C"/>
</dbReference>
<dbReference type="SUPFAM" id="SSF47384">
    <property type="entry name" value="Homodimeric domain of signal transducing histidine kinase"/>
    <property type="match status" value="1"/>
</dbReference>
<dbReference type="Pfam" id="PF00512">
    <property type="entry name" value="HisKA"/>
    <property type="match status" value="1"/>
</dbReference>
<feature type="domain" description="PAS" evidence="8">
    <location>
        <begin position="157"/>
        <end position="229"/>
    </location>
</feature>
<feature type="domain" description="PAC" evidence="9">
    <location>
        <begin position="231"/>
        <end position="283"/>
    </location>
</feature>
<dbReference type="CDD" id="cd00130">
    <property type="entry name" value="PAS"/>
    <property type="match status" value="1"/>
</dbReference>
<sequence>MPLKASTEPSVRPAPLPEYAVGVLFYPPSGLTFSLTMGENRIISSEQNSAGFTGEPLPAPARRPCRGEAMKRQAVRAITRIVLPYLIFAGLWIFFSDRLLEYMNLAPEDLTRLSIYKGMAFVAVTAVLLTSLLLAESRAREITLAARMQAQEKLERNERRLRHLFSVSPSIVYTLNPDDHSITWVSRNVTSLLGYPPEEVLRPGFWKAIVHPEDIPSVRDGARTAIRAGKGVREYRLFRKNGEAIWVHDDLLVLADEENNPKEIICALTDITERKRSEQERIRLQVAEQASRAKSAFVAHMSHEIRTPLNAILGFARMLERDPALTAGQAERVRTIIHSGNHLLSLVNNILDFSKIESGKLELAVEGFNLHDLLDDVAAFFRPQAEARGLAFRYERGGSVPPFVSSDWRKLRQILLNLLGNAVKFTKNGRVAFRAKAEPLPGGGGGEGNLEVGSSLLLTMEVEDTGPGIPPEDLDAIFDEFSQSSAGKETGGTGLGLAITKRLALLLGGDVSVRSAPGQGSTFRVCLPVLSDHDREGTPGRDSLVSKEIGAVPRELPGEKISAESTPVPGGDFPSVLPEGIRSGMVRALERGDILRLRELAAEAAASDETAGKRLRDLVAAFDYEQLARILGMEEDAFHG</sequence>
<evidence type="ECO:0000259" key="8">
    <source>
        <dbReference type="PROSITE" id="PS50112"/>
    </source>
</evidence>
<dbReference type="PROSITE" id="PS50112">
    <property type="entry name" value="PAS"/>
    <property type="match status" value="1"/>
</dbReference>
<dbReference type="Pfam" id="PF08447">
    <property type="entry name" value="PAS_3"/>
    <property type="match status" value="1"/>
</dbReference>
<keyword evidence="4 10" id="KW-0808">Transferase</keyword>
<organism evidence="10">
    <name type="scientific">bioreactor metagenome</name>
    <dbReference type="NCBI Taxonomy" id="1076179"/>
    <lineage>
        <taxon>unclassified sequences</taxon>
        <taxon>metagenomes</taxon>
        <taxon>ecological metagenomes</taxon>
    </lineage>
</organism>
<name>A0A644Y6L1_9ZZZZ</name>
<evidence type="ECO:0000256" key="5">
    <source>
        <dbReference type="ARBA" id="ARBA00022777"/>
    </source>
</evidence>
<dbReference type="InterPro" id="IPR000014">
    <property type="entry name" value="PAS"/>
</dbReference>
<dbReference type="AlphaFoldDB" id="A0A644Y6L1"/>
<keyword evidence="6" id="KW-0812">Transmembrane</keyword>
<dbReference type="Pfam" id="PF02518">
    <property type="entry name" value="HATPase_c"/>
    <property type="match status" value="1"/>
</dbReference>
<dbReference type="Gene3D" id="3.30.565.10">
    <property type="entry name" value="Histidine kinase-like ATPase, C-terminal domain"/>
    <property type="match status" value="1"/>
</dbReference>
<keyword evidence="6" id="KW-0472">Membrane</keyword>
<dbReference type="EMBL" id="VSSQ01003758">
    <property type="protein sequence ID" value="MPM22203.1"/>
    <property type="molecule type" value="Genomic_DNA"/>
</dbReference>
<dbReference type="SUPFAM" id="SSF55785">
    <property type="entry name" value="PYP-like sensor domain (PAS domain)"/>
    <property type="match status" value="1"/>
</dbReference>
<dbReference type="InterPro" id="IPR036097">
    <property type="entry name" value="HisK_dim/P_sf"/>
</dbReference>
<dbReference type="SMART" id="SM00387">
    <property type="entry name" value="HATPase_c"/>
    <property type="match status" value="1"/>
</dbReference>
<comment type="catalytic activity">
    <reaction evidence="1">
        <text>ATP + protein L-histidine = ADP + protein N-phospho-L-histidine.</text>
        <dbReference type="EC" id="2.7.13.3"/>
    </reaction>
</comment>
<dbReference type="PANTHER" id="PTHR43047">
    <property type="entry name" value="TWO-COMPONENT HISTIDINE PROTEIN KINASE"/>
    <property type="match status" value="1"/>
</dbReference>
<keyword evidence="5 10" id="KW-0418">Kinase</keyword>
<reference evidence="10" key="1">
    <citation type="submission" date="2019-08" db="EMBL/GenBank/DDBJ databases">
        <authorList>
            <person name="Kucharzyk K."/>
            <person name="Murdoch R.W."/>
            <person name="Higgins S."/>
            <person name="Loffler F."/>
        </authorList>
    </citation>
    <scope>NUCLEOTIDE SEQUENCE</scope>
</reference>
<evidence type="ECO:0000256" key="3">
    <source>
        <dbReference type="ARBA" id="ARBA00022553"/>
    </source>
</evidence>
<dbReference type="FunFam" id="3.30.565.10:FF:000010">
    <property type="entry name" value="Sensor histidine kinase RcsC"/>
    <property type="match status" value="1"/>
</dbReference>
<feature type="transmembrane region" description="Helical" evidence="6">
    <location>
        <begin position="115"/>
        <end position="135"/>
    </location>
</feature>
<protein>
    <recommendedName>
        <fullName evidence="2">histidine kinase</fullName>
        <ecNumber evidence="2">2.7.13.3</ecNumber>
    </recommendedName>
</protein>
<dbReference type="InterPro" id="IPR000700">
    <property type="entry name" value="PAS-assoc_C"/>
</dbReference>
<dbReference type="InterPro" id="IPR005467">
    <property type="entry name" value="His_kinase_dom"/>
</dbReference>
<evidence type="ECO:0000256" key="1">
    <source>
        <dbReference type="ARBA" id="ARBA00000085"/>
    </source>
</evidence>
<dbReference type="CDD" id="cd00082">
    <property type="entry name" value="HisKA"/>
    <property type="match status" value="1"/>
</dbReference>
<evidence type="ECO:0000256" key="6">
    <source>
        <dbReference type="SAM" id="Phobius"/>
    </source>
</evidence>
<dbReference type="Gene3D" id="3.30.450.20">
    <property type="entry name" value="PAS domain"/>
    <property type="match status" value="1"/>
</dbReference>
<feature type="transmembrane region" description="Helical" evidence="6">
    <location>
        <begin position="77"/>
        <end position="95"/>
    </location>
</feature>
<evidence type="ECO:0000256" key="2">
    <source>
        <dbReference type="ARBA" id="ARBA00012438"/>
    </source>
</evidence>
<gene>
    <name evidence="10" type="primary">rcsC_157</name>
    <name evidence="10" type="ORF">SDC9_68654</name>
</gene>
<dbReference type="NCBIfam" id="TIGR00229">
    <property type="entry name" value="sensory_box"/>
    <property type="match status" value="1"/>
</dbReference>
<dbReference type="InterPro" id="IPR036890">
    <property type="entry name" value="HATPase_C_sf"/>
</dbReference>
<evidence type="ECO:0000256" key="4">
    <source>
        <dbReference type="ARBA" id="ARBA00022679"/>
    </source>
</evidence>
<keyword evidence="3" id="KW-0597">Phosphoprotein</keyword>
<comment type="caution">
    <text evidence="10">The sequence shown here is derived from an EMBL/GenBank/DDBJ whole genome shotgun (WGS) entry which is preliminary data.</text>
</comment>
<evidence type="ECO:0000313" key="10">
    <source>
        <dbReference type="EMBL" id="MPM22203.1"/>
    </source>
</evidence>
<dbReference type="PROSITE" id="PS50113">
    <property type="entry name" value="PAC"/>
    <property type="match status" value="1"/>
</dbReference>
<accession>A0A644Y6L1</accession>
<dbReference type="Gene3D" id="1.10.287.130">
    <property type="match status" value="1"/>
</dbReference>
<dbReference type="SMART" id="SM00091">
    <property type="entry name" value="PAS"/>
    <property type="match status" value="1"/>
</dbReference>
<dbReference type="SUPFAM" id="SSF55874">
    <property type="entry name" value="ATPase domain of HSP90 chaperone/DNA topoisomerase II/histidine kinase"/>
    <property type="match status" value="1"/>
</dbReference>
<dbReference type="InterPro" id="IPR003661">
    <property type="entry name" value="HisK_dim/P_dom"/>
</dbReference>
<proteinExistence type="predicted"/>
<dbReference type="InterPro" id="IPR003594">
    <property type="entry name" value="HATPase_dom"/>
</dbReference>
<dbReference type="CDD" id="cd16922">
    <property type="entry name" value="HATPase_EvgS-ArcB-TorS-like"/>
    <property type="match status" value="1"/>
</dbReference>
<keyword evidence="6" id="KW-1133">Transmembrane helix</keyword>
<dbReference type="PROSITE" id="PS50109">
    <property type="entry name" value="HIS_KIN"/>
    <property type="match status" value="1"/>
</dbReference>
<dbReference type="InterPro" id="IPR013655">
    <property type="entry name" value="PAS_fold_3"/>
</dbReference>
<feature type="domain" description="Histidine kinase" evidence="7">
    <location>
        <begin position="300"/>
        <end position="531"/>
    </location>
</feature>
<dbReference type="EC" id="2.7.13.3" evidence="2"/>